<evidence type="ECO:0000313" key="1">
    <source>
        <dbReference type="EMBL" id="KAJ9583215.1"/>
    </source>
</evidence>
<name>A0AAD7ZMN8_DIPPU</name>
<feature type="non-terminal residue" evidence="1">
    <location>
        <position position="1"/>
    </location>
</feature>
<evidence type="ECO:0000313" key="2">
    <source>
        <dbReference type="Proteomes" id="UP001233999"/>
    </source>
</evidence>
<reference evidence="1" key="2">
    <citation type="submission" date="2023-05" db="EMBL/GenBank/DDBJ databases">
        <authorList>
            <person name="Fouks B."/>
        </authorList>
    </citation>
    <scope>NUCLEOTIDE SEQUENCE</scope>
    <source>
        <strain evidence="1">Stay&amp;Tobe</strain>
        <tissue evidence="1">Testes</tissue>
    </source>
</reference>
<dbReference type="Proteomes" id="UP001233999">
    <property type="component" value="Unassembled WGS sequence"/>
</dbReference>
<gene>
    <name evidence="1" type="ORF">L9F63_022441</name>
</gene>
<dbReference type="EMBL" id="JASPKZ010007642">
    <property type="protein sequence ID" value="KAJ9583215.1"/>
    <property type="molecule type" value="Genomic_DNA"/>
</dbReference>
<keyword evidence="2" id="KW-1185">Reference proteome</keyword>
<dbReference type="AlphaFoldDB" id="A0AAD7ZMN8"/>
<protein>
    <submittedName>
        <fullName evidence="1">Uncharacterized protein</fullName>
    </submittedName>
</protein>
<accession>A0AAD7ZMN8</accession>
<comment type="caution">
    <text evidence="1">The sequence shown here is derived from an EMBL/GenBank/DDBJ whole genome shotgun (WGS) entry which is preliminary data.</text>
</comment>
<organism evidence="1 2">
    <name type="scientific">Diploptera punctata</name>
    <name type="common">Pacific beetle cockroach</name>
    <dbReference type="NCBI Taxonomy" id="6984"/>
    <lineage>
        <taxon>Eukaryota</taxon>
        <taxon>Metazoa</taxon>
        <taxon>Ecdysozoa</taxon>
        <taxon>Arthropoda</taxon>
        <taxon>Hexapoda</taxon>
        <taxon>Insecta</taxon>
        <taxon>Pterygota</taxon>
        <taxon>Neoptera</taxon>
        <taxon>Polyneoptera</taxon>
        <taxon>Dictyoptera</taxon>
        <taxon>Blattodea</taxon>
        <taxon>Blaberoidea</taxon>
        <taxon>Blaberidae</taxon>
        <taxon>Diplopterinae</taxon>
        <taxon>Diploptera</taxon>
    </lineage>
</organism>
<feature type="non-terminal residue" evidence="1">
    <location>
        <position position="83"/>
    </location>
</feature>
<sequence>SHYQSGVEKAAAVNNRRIICLQRRLLLTTGRQQVRTLLGLPLRVAKSAHSHRLLLKTYIEVNLTFESSFVASQRPSIIHQLST</sequence>
<proteinExistence type="predicted"/>
<reference evidence="1" key="1">
    <citation type="journal article" date="2023" name="IScience">
        <title>Live-bearing cockroach genome reveals convergent evolutionary mechanisms linked to viviparity in insects and beyond.</title>
        <authorList>
            <person name="Fouks B."/>
            <person name="Harrison M.C."/>
            <person name="Mikhailova A.A."/>
            <person name="Marchal E."/>
            <person name="English S."/>
            <person name="Carruthers M."/>
            <person name="Jennings E.C."/>
            <person name="Chiamaka E.L."/>
            <person name="Frigard R.A."/>
            <person name="Pippel M."/>
            <person name="Attardo G.M."/>
            <person name="Benoit J.B."/>
            <person name="Bornberg-Bauer E."/>
            <person name="Tobe S.S."/>
        </authorList>
    </citation>
    <scope>NUCLEOTIDE SEQUENCE</scope>
    <source>
        <strain evidence="1">Stay&amp;Tobe</strain>
    </source>
</reference>